<dbReference type="InterPro" id="IPR044015">
    <property type="entry name" value="FBPase_C_dom"/>
</dbReference>
<dbReference type="STRING" id="670386.D3AXN0"/>
<reference evidence="15 16" key="1">
    <citation type="journal article" date="2011" name="Genome Res.">
        <title>Phylogeny-wide analysis of social amoeba genomes highlights ancient origins for complex intercellular communication.</title>
        <authorList>
            <person name="Heidel A.J."/>
            <person name="Lawal H.M."/>
            <person name="Felder M."/>
            <person name="Schilde C."/>
            <person name="Helps N.R."/>
            <person name="Tunggal B."/>
            <person name="Rivero F."/>
            <person name="John U."/>
            <person name="Schleicher M."/>
            <person name="Eichinger L."/>
            <person name="Platzer M."/>
            <person name="Noegel A.A."/>
            <person name="Schaap P."/>
            <person name="Gloeckner G."/>
        </authorList>
    </citation>
    <scope>NUCLEOTIDE SEQUENCE [LARGE SCALE GENOMIC DNA]</scope>
    <source>
        <strain evidence="16">ATCC 26659 / Pp 5 / PN500</strain>
    </source>
</reference>
<dbReference type="InterPro" id="IPR020548">
    <property type="entry name" value="Fructose_bisphosphatase_AS"/>
</dbReference>
<evidence type="ECO:0000256" key="2">
    <source>
        <dbReference type="ARBA" id="ARBA00001946"/>
    </source>
</evidence>
<organism evidence="15 16">
    <name type="scientific">Heterostelium pallidum (strain ATCC 26659 / Pp 5 / PN500)</name>
    <name type="common">Cellular slime mold</name>
    <name type="synonym">Polysphondylium pallidum</name>
    <dbReference type="NCBI Taxonomy" id="670386"/>
    <lineage>
        <taxon>Eukaryota</taxon>
        <taxon>Amoebozoa</taxon>
        <taxon>Evosea</taxon>
        <taxon>Eumycetozoa</taxon>
        <taxon>Dictyostelia</taxon>
        <taxon>Acytosteliales</taxon>
        <taxon>Acytosteliaceae</taxon>
        <taxon>Heterostelium</taxon>
    </lineage>
</organism>
<dbReference type="AlphaFoldDB" id="D3AXN0"/>
<evidence type="ECO:0000256" key="10">
    <source>
        <dbReference type="ARBA" id="ARBA00024331"/>
    </source>
</evidence>
<dbReference type="GO" id="GO:0005829">
    <property type="term" value="C:cytosol"/>
    <property type="evidence" value="ECO:0007669"/>
    <property type="project" value="TreeGrafter"/>
</dbReference>
<evidence type="ECO:0000256" key="4">
    <source>
        <dbReference type="ARBA" id="ARBA00011881"/>
    </source>
</evidence>
<dbReference type="PRINTS" id="PR00115">
    <property type="entry name" value="F16BPHPHTASE"/>
</dbReference>
<evidence type="ECO:0000256" key="1">
    <source>
        <dbReference type="ARBA" id="ARBA00001273"/>
    </source>
</evidence>
<keyword evidence="9 12" id="KW-0119">Carbohydrate metabolism</keyword>
<dbReference type="GO" id="GO:0006000">
    <property type="term" value="P:fructose metabolic process"/>
    <property type="evidence" value="ECO:0007669"/>
    <property type="project" value="TreeGrafter"/>
</dbReference>
<dbReference type="InterPro" id="IPR028343">
    <property type="entry name" value="FBPtase"/>
</dbReference>
<evidence type="ECO:0000256" key="11">
    <source>
        <dbReference type="ARBA" id="ARBA00032973"/>
    </source>
</evidence>
<dbReference type="Proteomes" id="UP000001396">
    <property type="component" value="Unassembled WGS sequence"/>
</dbReference>
<dbReference type="PANTHER" id="PTHR11556:SF1">
    <property type="entry name" value="FRUCTOSE-BISPHOSPHATASE"/>
    <property type="match status" value="1"/>
</dbReference>
<dbReference type="FunFam" id="3.40.190.80:FF:000001">
    <property type="entry name" value="Fructose-1,6-bisphosphatase class 1"/>
    <property type="match status" value="1"/>
</dbReference>
<proteinExistence type="inferred from homology"/>
<evidence type="ECO:0000256" key="3">
    <source>
        <dbReference type="ARBA" id="ARBA00010941"/>
    </source>
</evidence>
<dbReference type="NCBIfam" id="NF006778">
    <property type="entry name" value="PRK09293.1-1"/>
    <property type="match status" value="1"/>
</dbReference>
<dbReference type="EC" id="3.1.3.11" evidence="5"/>
<dbReference type="SUPFAM" id="SSF56655">
    <property type="entry name" value="Carbohydrate phosphatase"/>
    <property type="match status" value="1"/>
</dbReference>
<gene>
    <name evidence="15" type="primary">fbp</name>
    <name evidence="15" type="ORF">PPL_00936</name>
</gene>
<dbReference type="GO" id="GO:0006002">
    <property type="term" value="P:fructose 6-phosphate metabolic process"/>
    <property type="evidence" value="ECO:0007669"/>
    <property type="project" value="TreeGrafter"/>
</dbReference>
<dbReference type="HAMAP" id="MF_01855">
    <property type="entry name" value="FBPase_class1"/>
    <property type="match status" value="1"/>
</dbReference>
<keyword evidence="6" id="KW-0479">Metal-binding</keyword>
<dbReference type="Pfam" id="PF00316">
    <property type="entry name" value="FBPase"/>
    <property type="match status" value="1"/>
</dbReference>
<protein>
    <recommendedName>
        <fullName evidence="5">fructose-bisphosphatase</fullName>
        <ecNumber evidence="5">3.1.3.11</ecNumber>
    </recommendedName>
    <alternativeName>
        <fullName evidence="11">D-fructose-1,6-bisphosphate 1-phosphohydrolase</fullName>
    </alternativeName>
</protein>
<evidence type="ECO:0000313" key="16">
    <source>
        <dbReference type="Proteomes" id="UP000001396"/>
    </source>
</evidence>
<dbReference type="GO" id="GO:0005986">
    <property type="term" value="P:sucrose biosynthetic process"/>
    <property type="evidence" value="ECO:0007669"/>
    <property type="project" value="TreeGrafter"/>
</dbReference>
<dbReference type="InParanoid" id="D3AXN0"/>
<dbReference type="OMA" id="YIPENCP"/>
<accession>D3AXN0</accession>
<feature type="domain" description="Fructose-1-6-bisphosphatase class 1 C-terminal" evidence="14">
    <location>
        <begin position="200"/>
        <end position="329"/>
    </location>
</feature>
<evidence type="ECO:0000313" key="15">
    <source>
        <dbReference type="EMBL" id="EFA85707.1"/>
    </source>
</evidence>
<dbReference type="InterPro" id="IPR033391">
    <property type="entry name" value="FBPase_N"/>
</dbReference>
<dbReference type="PROSITE" id="PS00124">
    <property type="entry name" value="FBPASE"/>
    <property type="match status" value="1"/>
</dbReference>
<comment type="pathway">
    <text evidence="10">Carbohydrate biosynthesis.</text>
</comment>
<dbReference type="FunCoup" id="D3AXN0">
    <property type="interactions" value="403"/>
</dbReference>
<evidence type="ECO:0000256" key="8">
    <source>
        <dbReference type="ARBA" id="ARBA00022842"/>
    </source>
</evidence>
<dbReference type="Pfam" id="PF18913">
    <property type="entry name" value="FBPase_C"/>
    <property type="match status" value="1"/>
</dbReference>
<evidence type="ECO:0000256" key="6">
    <source>
        <dbReference type="ARBA" id="ARBA00022723"/>
    </source>
</evidence>
<dbReference type="GO" id="GO:0006094">
    <property type="term" value="P:gluconeogenesis"/>
    <property type="evidence" value="ECO:0007669"/>
    <property type="project" value="TreeGrafter"/>
</dbReference>
<dbReference type="PIRSF" id="PIRSF000904">
    <property type="entry name" value="FBPtase_SBPase"/>
    <property type="match status" value="1"/>
</dbReference>
<evidence type="ECO:0000259" key="14">
    <source>
        <dbReference type="Pfam" id="PF18913"/>
    </source>
</evidence>
<evidence type="ECO:0000256" key="9">
    <source>
        <dbReference type="ARBA" id="ARBA00023277"/>
    </source>
</evidence>
<dbReference type="PANTHER" id="PTHR11556">
    <property type="entry name" value="FRUCTOSE-1,6-BISPHOSPHATASE-RELATED"/>
    <property type="match status" value="1"/>
</dbReference>
<comment type="caution">
    <text evidence="15">The sequence shown here is derived from an EMBL/GenBank/DDBJ whole genome shotgun (WGS) entry which is preliminary data.</text>
</comment>
<dbReference type="GO" id="GO:0042132">
    <property type="term" value="F:fructose 1,6-bisphosphate 1-phosphatase activity"/>
    <property type="evidence" value="ECO:0007669"/>
    <property type="project" value="UniProtKB-EC"/>
</dbReference>
<name>D3AXN0_HETP5</name>
<dbReference type="GO" id="GO:0046872">
    <property type="term" value="F:metal ion binding"/>
    <property type="evidence" value="ECO:0007669"/>
    <property type="project" value="UniProtKB-KW"/>
</dbReference>
<keyword evidence="8" id="KW-0460">Magnesium</keyword>
<feature type="domain" description="Fructose-1-6-bisphosphatase class I N-terminal" evidence="13">
    <location>
        <begin position="8"/>
        <end position="195"/>
    </location>
</feature>
<evidence type="ECO:0000256" key="12">
    <source>
        <dbReference type="RuleBase" id="RU000508"/>
    </source>
</evidence>
<dbReference type="PIRSF" id="PIRSF500210">
    <property type="entry name" value="FBPtase"/>
    <property type="match status" value="1"/>
</dbReference>
<dbReference type="Gene3D" id="3.40.190.80">
    <property type="match status" value="1"/>
</dbReference>
<dbReference type="InterPro" id="IPR000146">
    <property type="entry name" value="FBPase_class-1"/>
</dbReference>
<evidence type="ECO:0000259" key="13">
    <source>
        <dbReference type="Pfam" id="PF00316"/>
    </source>
</evidence>
<comment type="similarity">
    <text evidence="3 12">Belongs to the FBPase class 1 family.</text>
</comment>
<sequence length="331" mass="36356">MCDTNLITLNTWLLREEHSKLINRVEFANLMSGIALACKITSNAIKRAGFEQLFGLAGVTNVHSEDVKKLDIVANDAFKTALKSTREVFCMVSEEEESIIPVPEHQSGQFVITFDPLDGSSNLDANVSVGSIFAIWPKVSTDSNFSDKDVLRPGRQMYAAGYALYGSATMLVLTLGNGVFGFTLDYTVGEFVLTHADMKIKPRGSIYSINEGNSVFWEKATAEYVNSIKSGSSGRAPYSSRYIGSMVSDVHRTLLYGGIFMYPGDTKSPNGKLRYLYEVAPLSFIVEQAGGKSSDGKQPCLDIVPKTIHQRNPVFMGSSHDVTDLESFHKK</sequence>
<dbReference type="Gene3D" id="3.30.540.10">
    <property type="entry name" value="Fructose-1,6-Bisphosphatase, subunit A, domain 1"/>
    <property type="match status" value="1"/>
</dbReference>
<dbReference type="GO" id="GO:0030388">
    <property type="term" value="P:fructose 1,6-bisphosphate metabolic process"/>
    <property type="evidence" value="ECO:0007669"/>
    <property type="project" value="TreeGrafter"/>
</dbReference>
<comment type="catalytic activity">
    <reaction evidence="1">
        <text>beta-D-fructose 1,6-bisphosphate + H2O = beta-D-fructose 6-phosphate + phosphate</text>
        <dbReference type="Rhea" id="RHEA:11064"/>
        <dbReference type="ChEBI" id="CHEBI:15377"/>
        <dbReference type="ChEBI" id="CHEBI:32966"/>
        <dbReference type="ChEBI" id="CHEBI:43474"/>
        <dbReference type="ChEBI" id="CHEBI:57634"/>
        <dbReference type="EC" id="3.1.3.11"/>
    </reaction>
</comment>
<dbReference type="FunFam" id="3.30.540.10:FF:000019">
    <property type="entry name" value="Fructose-1,6-bisphosphatase, chloroplastic"/>
    <property type="match status" value="1"/>
</dbReference>
<keyword evidence="7 12" id="KW-0378">Hydrolase</keyword>
<dbReference type="RefSeq" id="XP_020437813.1">
    <property type="nucleotide sequence ID" value="XM_020571955.1"/>
</dbReference>
<comment type="subunit">
    <text evidence="4">Homotetramer.</text>
</comment>
<dbReference type="GeneID" id="31356466"/>
<dbReference type="EMBL" id="ADBJ01000004">
    <property type="protein sequence ID" value="EFA85707.1"/>
    <property type="molecule type" value="Genomic_DNA"/>
</dbReference>
<evidence type="ECO:0000256" key="5">
    <source>
        <dbReference type="ARBA" id="ARBA00013093"/>
    </source>
</evidence>
<evidence type="ECO:0000256" key="7">
    <source>
        <dbReference type="ARBA" id="ARBA00022801"/>
    </source>
</evidence>
<comment type="cofactor">
    <cofactor evidence="2">
        <name>Mg(2+)</name>
        <dbReference type="ChEBI" id="CHEBI:18420"/>
    </cofactor>
</comment>
<keyword evidence="16" id="KW-1185">Reference proteome</keyword>
<dbReference type="CDD" id="cd00354">
    <property type="entry name" value="FBPase"/>
    <property type="match status" value="1"/>
</dbReference>